<evidence type="ECO:0000256" key="1">
    <source>
        <dbReference type="ARBA" id="ARBA00005417"/>
    </source>
</evidence>
<dbReference type="GO" id="GO:0016887">
    <property type="term" value="F:ATP hydrolysis activity"/>
    <property type="evidence" value="ECO:0007669"/>
    <property type="project" value="InterPro"/>
</dbReference>
<comment type="caution">
    <text evidence="6">The sequence shown here is derived from an EMBL/GenBank/DDBJ whole genome shotgun (WGS) entry which is preliminary data.</text>
</comment>
<evidence type="ECO:0000256" key="3">
    <source>
        <dbReference type="ARBA" id="ARBA00022741"/>
    </source>
</evidence>
<comment type="similarity">
    <text evidence="1">Belongs to the ABC transporter superfamily.</text>
</comment>
<gene>
    <name evidence="6" type="ORF">HU830_04315</name>
</gene>
<protein>
    <submittedName>
        <fullName evidence="6">ATP-binding cassette domain-containing protein</fullName>
    </submittedName>
</protein>
<sequence length="209" mass="23272">MKPNILIQANQLQMKFGNQLVFQQVSFQVQRGDFFSIVGPNGAGKTTLLRLILGQLKPTQGHLHLNLALQKMGYVPQFRNLDSEYPLSAQAFVELKLTHSYWPWLTASEKKQVAQALTAVHLQNQVRARVGRMSGGEKQRVYLAQALVAEPELLILDEPTASLDTQAKLEVMDVVAELNQRGTTVILITHDEALLARYSTKKLVLGATV</sequence>
<reference evidence="6 7" key="1">
    <citation type="submission" date="2020-06" db="EMBL/GenBank/DDBJ databases">
        <authorList>
            <person name="Kang J."/>
        </authorList>
    </citation>
    <scope>NUCLEOTIDE SEQUENCE [LARGE SCALE GENOMIC DNA]</scope>
    <source>
        <strain evidence="6 7">DCY120</strain>
    </source>
</reference>
<keyword evidence="2" id="KW-0813">Transport</keyword>
<proteinExistence type="inferred from homology"/>
<dbReference type="Gene3D" id="3.40.50.300">
    <property type="entry name" value="P-loop containing nucleotide triphosphate hydrolases"/>
    <property type="match status" value="1"/>
</dbReference>
<dbReference type="PROSITE" id="PS50893">
    <property type="entry name" value="ABC_TRANSPORTER_2"/>
    <property type="match status" value="1"/>
</dbReference>
<dbReference type="InterPro" id="IPR050153">
    <property type="entry name" value="Metal_Ion_Import_ABC"/>
</dbReference>
<evidence type="ECO:0000256" key="2">
    <source>
        <dbReference type="ARBA" id="ARBA00022448"/>
    </source>
</evidence>
<evidence type="ECO:0000256" key="4">
    <source>
        <dbReference type="ARBA" id="ARBA00022840"/>
    </source>
</evidence>
<feature type="domain" description="ABC transporter" evidence="5">
    <location>
        <begin position="7"/>
        <end position="209"/>
    </location>
</feature>
<dbReference type="SUPFAM" id="SSF52540">
    <property type="entry name" value="P-loop containing nucleoside triphosphate hydrolases"/>
    <property type="match status" value="1"/>
</dbReference>
<keyword evidence="7" id="KW-1185">Reference proteome</keyword>
<dbReference type="Pfam" id="PF00005">
    <property type="entry name" value="ABC_tran"/>
    <property type="match status" value="1"/>
</dbReference>
<dbReference type="AlphaFoldDB" id="A0A850R6D6"/>
<keyword evidence="4 6" id="KW-0067">ATP-binding</keyword>
<dbReference type="PANTHER" id="PTHR42734:SF17">
    <property type="entry name" value="METAL TRANSPORT SYSTEM ATP-BINDING PROTEIN TM_0124-RELATED"/>
    <property type="match status" value="1"/>
</dbReference>
<accession>A0A850R6D6</accession>
<evidence type="ECO:0000313" key="7">
    <source>
        <dbReference type="Proteomes" id="UP000563523"/>
    </source>
</evidence>
<evidence type="ECO:0000313" key="6">
    <source>
        <dbReference type="EMBL" id="NVY96397.1"/>
    </source>
</evidence>
<keyword evidence="3" id="KW-0547">Nucleotide-binding</keyword>
<dbReference type="Proteomes" id="UP000563523">
    <property type="component" value="Unassembled WGS sequence"/>
</dbReference>
<dbReference type="GO" id="GO:0005524">
    <property type="term" value="F:ATP binding"/>
    <property type="evidence" value="ECO:0007669"/>
    <property type="project" value="UniProtKB-KW"/>
</dbReference>
<dbReference type="RefSeq" id="WP_176942558.1">
    <property type="nucleotide sequence ID" value="NZ_JABZEC010000003.1"/>
</dbReference>
<dbReference type="EMBL" id="JABZEC010000003">
    <property type="protein sequence ID" value="NVY96397.1"/>
    <property type="molecule type" value="Genomic_DNA"/>
</dbReference>
<name>A0A850R6D6_9LACO</name>
<dbReference type="InterPro" id="IPR003593">
    <property type="entry name" value="AAA+_ATPase"/>
</dbReference>
<dbReference type="SMART" id="SM00382">
    <property type="entry name" value="AAA"/>
    <property type="match status" value="1"/>
</dbReference>
<evidence type="ECO:0000259" key="5">
    <source>
        <dbReference type="PROSITE" id="PS50893"/>
    </source>
</evidence>
<dbReference type="PANTHER" id="PTHR42734">
    <property type="entry name" value="METAL TRANSPORT SYSTEM ATP-BINDING PROTEIN TM_0124-RELATED"/>
    <property type="match status" value="1"/>
</dbReference>
<organism evidence="6 7">
    <name type="scientific">Bombilactobacillus apium</name>
    <dbReference type="NCBI Taxonomy" id="2675299"/>
    <lineage>
        <taxon>Bacteria</taxon>
        <taxon>Bacillati</taxon>
        <taxon>Bacillota</taxon>
        <taxon>Bacilli</taxon>
        <taxon>Lactobacillales</taxon>
        <taxon>Lactobacillaceae</taxon>
        <taxon>Bombilactobacillus</taxon>
    </lineage>
</organism>
<dbReference type="InterPro" id="IPR027417">
    <property type="entry name" value="P-loop_NTPase"/>
</dbReference>
<dbReference type="InterPro" id="IPR003439">
    <property type="entry name" value="ABC_transporter-like_ATP-bd"/>
</dbReference>